<organism evidence="5 6">
    <name type="scientific">Candidatus Woesebacteria bacterium GW2011_GWB1_38_8</name>
    <dbReference type="NCBI Taxonomy" id="1618570"/>
    <lineage>
        <taxon>Bacteria</taxon>
        <taxon>Candidatus Woeseibacteriota</taxon>
    </lineage>
</organism>
<dbReference type="AlphaFoldDB" id="A0A0G0L1S8"/>
<evidence type="ECO:0000313" key="6">
    <source>
        <dbReference type="Proteomes" id="UP000034081"/>
    </source>
</evidence>
<dbReference type="STRING" id="1618570.UT08_C0012G0048"/>
<dbReference type="GO" id="GO:0003824">
    <property type="term" value="F:catalytic activity"/>
    <property type="evidence" value="ECO:0007669"/>
    <property type="project" value="InterPro"/>
</dbReference>
<comment type="caution">
    <text evidence="5">The sequence shown here is derived from an EMBL/GenBank/DDBJ whole genome shotgun (WGS) entry which is preliminary data.</text>
</comment>
<dbReference type="PROSITE" id="PS51084">
    <property type="entry name" value="HIT_2"/>
    <property type="match status" value="1"/>
</dbReference>
<feature type="active site" description="Tele-AMP-histidine intermediate" evidence="1">
    <location>
        <position position="91"/>
    </location>
</feature>
<sequence length="136" mass="15765">MKDCIFCKIVKGEIPCYKVYEDKDFIAFLDIKPAVKGHSLLIPKKHTRWTYDVPDFGKYWETALLITRAVQNAFKTKYVNYYTYGVVPHAHIHILPRTTEVGTVNNRGELDIIPPEIQVNDLEMGEIAEKIRKNII</sequence>
<evidence type="ECO:0000256" key="1">
    <source>
        <dbReference type="PIRSR" id="PIRSR601310-1"/>
    </source>
</evidence>
<dbReference type="InterPro" id="IPR036265">
    <property type="entry name" value="HIT-like_sf"/>
</dbReference>
<dbReference type="PRINTS" id="PR00332">
    <property type="entry name" value="HISTRIAD"/>
</dbReference>
<accession>A0A0G0L1S8</accession>
<dbReference type="InterPro" id="IPR001310">
    <property type="entry name" value="Histidine_triad_HIT"/>
</dbReference>
<protein>
    <submittedName>
        <fullName evidence="5">HIT family protein</fullName>
    </submittedName>
</protein>
<evidence type="ECO:0000259" key="4">
    <source>
        <dbReference type="PROSITE" id="PS51084"/>
    </source>
</evidence>
<dbReference type="GO" id="GO:0009117">
    <property type="term" value="P:nucleotide metabolic process"/>
    <property type="evidence" value="ECO:0007669"/>
    <property type="project" value="TreeGrafter"/>
</dbReference>
<dbReference type="EMBL" id="LBVL01000012">
    <property type="protein sequence ID" value="KKQ84952.1"/>
    <property type="molecule type" value="Genomic_DNA"/>
</dbReference>
<dbReference type="InterPro" id="IPR011146">
    <property type="entry name" value="HIT-like"/>
</dbReference>
<dbReference type="PANTHER" id="PTHR46648:SF1">
    <property type="entry name" value="ADENOSINE 5'-MONOPHOSPHORAMIDASE HNT1"/>
    <property type="match status" value="1"/>
</dbReference>
<name>A0A0G0L1S8_9BACT</name>
<feature type="short sequence motif" description="Histidine triad motif" evidence="2 3">
    <location>
        <begin position="89"/>
        <end position="93"/>
    </location>
</feature>
<dbReference type="SUPFAM" id="SSF54197">
    <property type="entry name" value="HIT-like"/>
    <property type="match status" value="1"/>
</dbReference>
<gene>
    <name evidence="5" type="ORF">UT08_C0012G0048</name>
</gene>
<reference evidence="5 6" key="1">
    <citation type="journal article" date="2015" name="Nature">
        <title>rRNA introns, odd ribosomes, and small enigmatic genomes across a large radiation of phyla.</title>
        <authorList>
            <person name="Brown C.T."/>
            <person name="Hug L.A."/>
            <person name="Thomas B.C."/>
            <person name="Sharon I."/>
            <person name="Castelle C.J."/>
            <person name="Singh A."/>
            <person name="Wilkins M.J."/>
            <person name="Williams K.H."/>
            <person name="Banfield J.F."/>
        </authorList>
    </citation>
    <scope>NUCLEOTIDE SEQUENCE [LARGE SCALE GENOMIC DNA]</scope>
</reference>
<dbReference type="PANTHER" id="PTHR46648">
    <property type="entry name" value="HIT FAMILY PROTEIN 1"/>
    <property type="match status" value="1"/>
</dbReference>
<dbReference type="Gene3D" id="3.30.428.10">
    <property type="entry name" value="HIT-like"/>
    <property type="match status" value="1"/>
</dbReference>
<evidence type="ECO:0000256" key="2">
    <source>
        <dbReference type="PIRSR" id="PIRSR601310-3"/>
    </source>
</evidence>
<evidence type="ECO:0000313" key="5">
    <source>
        <dbReference type="EMBL" id="KKQ84952.1"/>
    </source>
</evidence>
<feature type="domain" description="HIT" evidence="4">
    <location>
        <begin position="5"/>
        <end position="106"/>
    </location>
</feature>
<evidence type="ECO:0000256" key="3">
    <source>
        <dbReference type="PROSITE-ProRule" id="PRU00464"/>
    </source>
</evidence>
<proteinExistence type="predicted"/>
<dbReference type="Pfam" id="PF01230">
    <property type="entry name" value="HIT"/>
    <property type="match status" value="1"/>
</dbReference>
<dbReference type="Proteomes" id="UP000034081">
    <property type="component" value="Unassembled WGS sequence"/>
</dbReference>